<dbReference type="AlphaFoldDB" id="A0A1I5U8T7"/>
<dbReference type="SUPFAM" id="SSF52266">
    <property type="entry name" value="SGNH hydrolase"/>
    <property type="match status" value="1"/>
</dbReference>
<feature type="transmembrane region" description="Helical" evidence="1">
    <location>
        <begin position="6"/>
        <end position="30"/>
    </location>
</feature>
<dbReference type="EMBL" id="FOXH01000007">
    <property type="protein sequence ID" value="SFP91699.1"/>
    <property type="molecule type" value="Genomic_DNA"/>
</dbReference>
<sequence length="406" mass="47458">MKIKYWSVYGTVLLAIIVIFSGLILYEYFLGNGDGFWNGINIRILAFNTILILTFLFILVNLLKSGPRWVQNAFLVIFSIFITVQSIELIFGLLIKVKDQEKKHLASPLKSIERPDHKNVSIPDDTLGFRARPNWKYLWKSPEFQDGRTVSFSIDSLSRRLTPDSGTFVRDKYALFWGCSYTYGDGVSDEETMPYYFQKLAKNYAAANYGYMAYSPLQTLARLQHENIRKQVKEKNGFAVYTYINDHIDRTIPSTLWVVFQKGLFPSLNHKTMETDGVFARKNHVLYDCIYWLGNSNLFNYFRIVYPWKHGKEHYQLVVNTIAKARKEYVKQFGNDQFYLIIFPGSPLSSEMKEILGQTDLKIFDYSDLFKLEDYTLTFDDAHPNAQAYELVMNRFYEDMKKQNLL</sequence>
<proteinExistence type="predicted"/>
<accession>A0A1I5U8T7</accession>
<evidence type="ECO:0000256" key="1">
    <source>
        <dbReference type="SAM" id="Phobius"/>
    </source>
</evidence>
<keyword evidence="1" id="KW-0472">Membrane</keyword>
<organism evidence="2 3">
    <name type="scientific">Pseudarcicella hirudinis</name>
    <dbReference type="NCBI Taxonomy" id="1079859"/>
    <lineage>
        <taxon>Bacteria</taxon>
        <taxon>Pseudomonadati</taxon>
        <taxon>Bacteroidota</taxon>
        <taxon>Cytophagia</taxon>
        <taxon>Cytophagales</taxon>
        <taxon>Flectobacillaceae</taxon>
        <taxon>Pseudarcicella</taxon>
    </lineage>
</organism>
<evidence type="ECO:0008006" key="4">
    <source>
        <dbReference type="Google" id="ProtNLM"/>
    </source>
</evidence>
<keyword evidence="1" id="KW-1133">Transmembrane helix</keyword>
<protein>
    <recommendedName>
        <fullName evidence="4">SGNH/GDSL hydrolase family protein</fullName>
    </recommendedName>
</protein>
<dbReference type="Proteomes" id="UP000199306">
    <property type="component" value="Unassembled WGS sequence"/>
</dbReference>
<keyword evidence="3" id="KW-1185">Reference proteome</keyword>
<dbReference type="RefSeq" id="WP_092017687.1">
    <property type="nucleotide sequence ID" value="NZ_FOXH01000007.1"/>
</dbReference>
<feature type="transmembrane region" description="Helical" evidence="1">
    <location>
        <begin position="42"/>
        <end position="63"/>
    </location>
</feature>
<evidence type="ECO:0000313" key="2">
    <source>
        <dbReference type="EMBL" id="SFP91699.1"/>
    </source>
</evidence>
<dbReference type="STRING" id="1079859.SAMN04515674_10755"/>
<keyword evidence="1" id="KW-0812">Transmembrane</keyword>
<evidence type="ECO:0000313" key="3">
    <source>
        <dbReference type="Proteomes" id="UP000199306"/>
    </source>
</evidence>
<dbReference type="OrthoDB" id="7374791at2"/>
<reference evidence="2 3" key="1">
    <citation type="submission" date="2016-10" db="EMBL/GenBank/DDBJ databases">
        <authorList>
            <person name="de Groot N.N."/>
        </authorList>
    </citation>
    <scope>NUCLEOTIDE SEQUENCE [LARGE SCALE GENOMIC DNA]</scope>
    <source>
        <strain evidence="3">E92,LMG 26720,CCM 7988</strain>
    </source>
</reference>
<gene>
    <name evidence="2" type="ORF">SAMN04515674_10755</name>
</gene>
<name>A0A1I5U8T7_9BACT</name>
<feature type="transmembrane region" description="Helical" evidence="1">
    <location>
        <begin position="69"/>
        <end position="95"/>
    </location>
</feature>